<dbReference type="GO" id="GO:0008761">
    <property type="term" value="F:UDP-N-acetylglucosamine 2-epimerase activity"/>
    <property type="evidence" value="ECO:0007669"/>
    <property type="project" value="UniProtKB-EC"/>
</dbReference>
<dbReference type="AlphaFoldDB" id="A0A6S6Z2V7"/>
<dbReference type="InterPro" id="IPR003331">
    <property type="entry name" value="UDP_GlcNAc_Epimerase_2_dom"/>
</dbReference>
<dbReference type="Gene3D" id="3.40.50.2000">
    <property type="entry name" value="Glycogen Phosphorylase B"/>
    <property type="match status" value="2"/>
</dbReference>
<evidence type="ECO:0000256" key="3">
    <source>
        <dbReference type="ARBA" id="ARBA00038209"/>
    </source>
</evidence>
<organism evidence="7 8">
    <name type="scientific">Achromobacter pestifer</name>
    <dbReference type="NCBI Taxonomy" id="1353889"/>
    <lineage>
        <taxon>Bacteria</taxon>
        <taxon>Pseudomonadati</taxon>
        <taxon>Pseudomonadota</taxon>
        <taxon>Betaproteobacteria</taxon>
        <taxon>Burkholderiales</taxon>
        <taxon>Alcaligenaceae</taxon>
        <taxon>Achromobacter</taxon>
    </lineage>
</organism>
<keyword evidence="8" id="KW-1185">Reference proteome</keyword>
<dbReference type="Proteomes" id="UP000494108">
    <property type="component" value="Unassembled WGS sequence"/>
</dbReference>
<evidence type="ECO:0000256" key="2">
    <source>
        <dbReference type="ARBA" id="ARBA00036080"/>
    </source>
</evidence>
<evidence type="ECO:0000313" key="7">
    <source>
        <dbReference type="EMBL" id="CAB3626850.1"/>
    </source>
</evidence>
<comment type="similarity">
    <text evidence="3 5">Belongs to the UDP-N-acetylglucosamine 2-epimerase family.</text>
</comment>
<dbReference type="EC" id="5.1.3.14" evidence="4"/>
<evidence type="ECO:0000259" key="6">
    <source>
        <dbReference type="Pfam" id="PF02350"/>
    </source>
</evidence>
<evidence type="ECO:0000313" key="8">
    <source>
        <dbReference type="Proteomes" id="UP000494108"/>
    </source>
</evidence>
<dbReference type="PANTHER" id="PTHR43174">
    <property type="entry name" value="UDP-N-ACETYLGLUCOSAMINE 2-EPIMERASE"/>
    <property type="match status" value="1"/>
</dbReference>
<dbReference type="Pfam" id="PF02350">
    <property type="entry name" value="Epimerase_2"/>
    <property type="match status" value="1"/>
</dbReference>
<evidence type="ECO:0000256" key="5">
    <source>
        <dbReference type="RuleBase" id="RU003513"/>
    </source>
</evidence>
<dbReference type="CDD" id="cd03786">
    <property type="entry name" value="GTB_UDP-GlcNAc_2-Epimerase"/>
    <property type="match status" value="1"/>
</dbReference>
<sequence length="350" mass="38883">MSHRIELRVCVTAQHREMLDQVLSIFDISPDYDLDLMKAGQTLTDITTSILHSMPAVLDDYKPDWVLVHGDTTTTFATALACFYKHVKVGHVEAGLRTNDIYSPWPEEANRKLASVLTARHFAPTLESERNLLSEAVPERNIVVTGNTVIDALLLTVDRIKNDKSLEQTLQKKFSFLENSEKNILVTVHRRENLGRNIANICEAIGRIAKARKDVAFVCPVHLNPSVQQAFKGRLGATKNVHLIAPQDYLDFVYLMQRSTFILSDSGGVQEEAPSLGKPVLVLRDATERPEAVEAGTVRLIGCEIRQVTNAVNELLDDAEIYKAMAMAKNPYGDGTAAMAIVNSFVRDLT</sequence>
<protein>
    <recommendedName>
        <fullName evidence="4">UDP-N-acetylglucosamine 2-epimerase (non-hydrolyzing)</fullName>
        <ecNumber evidence="4">5.1.3.14</ecNumber>
    </recommendedName>
</protein>
<evidence type="ECO:0000256" key="4">
    <source>
        <dbReference type="ARBA" id="ARBA00038858"/>
    </source>
</evidence>
<dbReference type="NCBIfam" id="TIGR00236">
    <property type="entry name" value="wecB"/>
    <property type="match status" value="1"/>
</dbReference>
<proteinExistence type="inferred from homology"/>
<dbReference type="PANTHER" id="PTHR43174:SF2">
    <property type="entry name" value="UDP-N-ACETYLGLUCOSAMINE 2-EPIMERASE"/>
    <property type="match status" value="1"/>
</dbReference>
<dbReference type="EMBL" id="CADIJX010000001">
    <property type="protein sequence ID" value="CAB3626850.1"/>
    <property type="molecule type" value="Genomic_DNA"/>
</dbReference>
<accession>A0A6S6Z2V7</accession>
<name>A0A6S6Z2V7_9BURK</name>
<evidence type="ECO:0000256" key="1">
    <source>
        <dbReference type="ARBA" id="ARBA00023235"/>
    </source>
</evidence>
<keyword evidence="1 5" id="KW-0413">Isomerase</keyword>
<dbReference type="SUPFAM" id="SSF53756">
    <property type="entry name" value="UDP-Glycosyltransferase/glycogen phosphorylase"/>
    <property type="match status" value="1"/>
</dbReference>
<gene>
    <name evidence="7" type="primary">sacA</name>
    <name evidence="7" type="ORF">LMG3431_00409</name>
</gene>
<feature type="domain" description="UDP-N-acetylglucosamine 2-epimerase" evidence="6">
    <location>
        <begin position="4"/>
        <end position="344"/>
    </location>
</feature>
<comment type="catalytic activity">
    <reaction evidence="2">
        <text>UDP-N-acetyl-alpha-D-glucosamine = UDP-N-acetyl-alpha-D-mannosamine</text>
        <dbReference type="Rhea" id="RHEA:17213"/>
        <dbReference type="ChEBI" id="CHEBI:57705"/>
        <dbReference type="ChEBI" id="CHEBI:68623"/>
        <dbReference type="EC" id="5.1.3.14"/>
    </reaction>
</comment>
<reference evidence="7 8" key="1">
    <citation type="submission" date="2020-04" db="EMBL/GenBank/DDBJ databases">
        <authorList>
            <person name="De Canck E."/>
        </authorList>
    </citation>
    <scope>NUCLEOTIDE SEQUENCE [LARGE SCALE GENOMIC DNA]</scope>
    <source>
        <strain evidence="7 8">LMG 3431</strain>
    </source>
</reference>
<dbReference type="InterPro" id="IPR029767">
    <property type="entry name" value="WecB-like"/>
</dbReference>